<evidence type="ECO:0000256" key="2">
    <source>
        <dbReference type="ARBA" id="ARBA00023122"/>
    </source>
</evidence>
<feature type="transmembrane region" description="Helical" evidence="4">
    <location>
        <begin position="101"/>
        <end position="119"/>
    </location>
</feature>
<dbReference type="InterPro" id="IPR036318">
    <property type="entry name" value="FAD-bd_PCMH-like_sf"/>
</dbReference>
<dbReference type="PROSITE" id="PS51371">
    <property type="entry name" value="CBS"/>
    <property type="match status" value="2"/>
</dbReference>
<evidence type="ECO:0000313" key="6">
    <source>
        <dbReference type="EMBL" id="MDX8415289.1"/>
    </source>
</evidence>
<dbReference type="InterPro" id="IPR005170">
    <property type="entry name" value="Transptr-assoc_dom"/>
</dbReference>
<dbReference type="PANTHER" id="PTHR43099:SF5">
    <property type="entry name" value="HLYC_CORC FAMILY TRANSPORTER"/>
    <property type="match status" value="1"/>
</dbReference>
<reference evidence="6 7" key="1">
    <citation type="submission" date="2022-03" db="EMBL/GenBank/DDBJ databases">
        <title>Novel taxa within the pig intestine.</title>
        <authorList>
            <person name="Wylensek D."/>
            <person name="Bishof K."/>
            <person name="Afrizal A."/>
            <person name="Clavel T."/>
        </authorList>
    </citation>
    <scope>NUCLEOTIDE SEQUENCE [LARGE SCALE GENOMIC DNA]</scope>
    <source>
        <strain evidence="6 7">CLA-KB-P66</strain>
    </source>
</reference>
<dbReference type="Pfam" id="PF00571">
    <property type="entry name" value="CBS"/>
    <property type="match status" value="2"/>
</dbReference>
<gene>
    <name evidence="6" type="ORF">MOX91_03730</name>
</gene>
<dbReference type="InterPro" id="IPR000644">
    <property type="entry name" value="CBS_dom"/>
</dbReference>
<name>A0ABU4WIN3_9BACT</name>
<proteinExistence type="predicted"/>
<evidence type="ECO:0000259" key="5">
    <source>
        <dbReference type="PROSITE" id="PS51371"/>
    </source>
</evidence>
<evidence type="ECO:0000256" key="1">
    <source>
        <dbReference type="ARBA" id="ARBA00022737"/>
    </source>
</evidence>
<dbReference type="InterPro" id="IPR051676">
    <property type="entry name" value="UPF0053_domain"/>
</dbReference>
<evidence type="ECO:0000313" key="7">
    <source>
        <dbReference type="Proteomes" id="UP001275932"/>
    </source>
</evidence>
<keyword evidence="4" id="KW-1133">Transmembrane helix</keyword>
<dbReference type="Proteomes" id="UP001275932">
    <property type="component" value="Unassembled WGS sequence"/>
</dbReference>
<dbReference type="CDD" id="cd04590">
    <property type="entry name" value="CBS_pair_CorC_HlyC_assoc"/>
    <property type="match status" value="1"/>
</dbReference>
<dbReference type="Gene3D" id="3.10.580.10">
    <property type="entry name" value="CBS-domain"/>
    <property type="match status" value="1"/>
</dbReference>
<feature type="domain" description="CBS" evidence="5">
    <location>
        <begin position="218"/>
        <end position="277"/>
    </location>
</feature>
<keyword evidence="2 3" id="KW-0129">CBS domain</keyword>
<keyword evidence="4" id="KW-0472">Membrane</keyword>
<sequence>MREGLAELLLGGAAAMLSFVANMTFVSISYAVAAVRFENADAKEKAQLSKFELRLIEKSKKVGIFAALGARFFLMVATFAFVCASYGVLKLCDAEMGSNTALKIVAFSILITLFLQYIFCDLPSACFASQEPVKTIKRHSKFFSIFYYAVFPFEIVARKVSEKFFGKRISEDDASFDHIDVLVKLRTEEEEGDELSPYAKKIVRNSIRLNELEISDVMIPRNQVQFFDISDTVSENLKIAAKYGHTRYPICDGNLDNCLGIVRIKDIFRVLENGEEVDLMKIKRGIVKVKYEEPLIDALKKLRRNELHMAVVEDEFGGIIGVLTLDGILEEIVGKIKDDIIDLSNAISKIGKNTYKVAGLAAIHNVEDFLNVDFDNDEVSTFGGLITNILGRFPEEGEKIQIMSPRMNITVEKVGLRKIDECKIELLSQSGEEEK</sequence>
<keyword evidence="7" id="KW-1185">Reference proteome</keyword>
<dbReference type="PANTHER" id="PTHR43099">
    <property type="entry name" value="UPF0053 PROTEIN YRKA"/>
    <property type="match status" value="1"/>
</dbReference>
<feature type="transmembrane region" description="Helical" evidence="4">
    <location>
        <begin position="62"/>
        <end position="89"/>
    </location>
</feature>
<dbReference type="SUPFAM" id="SSF54631">
    <property type="entry name" value="CBS-domain pair"/>
    <property type="match status" value="1"/>
</dbReference>
<keyword evidence="4" id="KW-0812">Transmembrane</keyword>
<dbReference type="Gene3D" id="3.30.465.10">
    <property type="match status" value="1"/>
</dbReference>
<dbReference type="SUPFAM" id="SSF56176">
    <property type="entry name" value="FAD-binding/transporter-associated domain-like"/>
    <property type="match status" value="1"/>
</dbReference>
<protein>
    <submittedName>
        <fullName evidence="6">CBS domain-containing protein</fullName>
    </submittedName>
</protein>
<accession>A0ABU4WIN3</accession>
<evidence type="ECO:0000256" key="4">
    <source>
        <dbReference type="SAM" id="Phobius"/>
    </source>
</evidence>
<dbReference type="InterPro" id="IPR044751">
    <property type="entry name" value="Ion_transp-like_CBS"/>
</dbReference>
<dbReference type="InterPro" id="IPR046342">
    <property type="entry name" value="CBS_dom_sf"/>
</dbReference>
<dbReference type="Pfam" id="PF03471">
    <property type="entry name" value="CorC_HlyC"/>
    <property type="match status" value="1"/>
</dbReference>
<evidence type="ECO:0000256" key="3">
    <source>
        <dbReference type="PROSITE-ProRule" id="PRU00703"/>
    </source>
</evidence>
<comment type="caution">
    <text evidence="6">The sequence shown here is derived from an EMBL/GenBank/DDBJ whole genome shotgun (WGS) entry which is preliminary data.</text>
</comment>
<organism evidence="6 7">
    <name type="scientific">Intestinicryptomonas porci</name>
    <dbReference type="NCBI Taxonomy" id="2926320"/>
    <lineage>
        <taxon>Bacteria</taxon>
        <taxon>Pseudomonadati</taxon>
        <taxon>Verrucomicrobiota</taxon>
        <taxon>Opitutia</taxon>
        <taxon>Opitutales</taxon>
        <taxon>Intestinicryptomonaceae</taxon>
        <taxon>Intestinicryptomonas</taxon>
    </lineage>
</organism>
<dbReference type="SMART" id="SM01091">
    <property type="entry name" value="CorC_HlyC"/>
    <property type="match status" value="1"/>
</dbReference>
<dbReference type="RefSeq" id="WP_370396737.1">
    <property type="nucleotide sequence ID" value="NZ_JALBUT010000003.1"/>
</dbReference>
<keyword evidence="1" id="KW-0677">Repeat</keyword>
<feature type="domain" description="CBS" evidence="5">
    <location>
        <begin position="282"/>
        <end position="340"/>
    </location>
</feature>
<dbReference type="EMBL" id="JALBUT010000003">
    <property type="protein sequence ID" value="MDX8415289.1"/>
    <property type="molecule type" value="Genomic_DNA"/>
</dbReference>
<dbReference type="InterPro" id="IPR016169">
    <property type="entry name" value="FAD-bd_PCMH_sub2"/>
</dbReference>